<organism evidence="1 2">
    <name type="scientific">Micromonospora inyonensis</name>
    <dbReference type="NCBI Taxonomy" id="47866"/>
    <lineage>
        <taxon>Bacteria</taxon>
        <taxon>Bacillati</taxon>
        <taxon>Actinomycetota</taxon>
        <taxon>Actinomycetes</taxon>
        <taxon>Micromonosporales</taxon>
        <taxon>Micromonosporaceae</taxon>
        <taxon>Micromonospora</taxon>
    </lineage>
</organism>
<dbReference type="Proteomes" id="UP000198906">
    <property type="component" value="Unassembled WGS sequence"/>
</dbReference>
<keyword evidence="2" id="KW-1185">Reference proteome</keyword>
<proteinExistence type="predicted"/>
<accession>A0A1C6RDZ7</accession>
<evidence type="ECO:0000313" key="1">
    <source>
        <dbReference type="EMBL" id="SCL15313.1"/>
    </source>
</evidence>
<dbReference type="RefSeq" id="WP_141713980.1">
    <property type="nucleotide sequence ID" value="NZ_FMHU01000001.1"/>
</dbReference>
<dbReference type="EMBL" id="FMHU01000001">
    <property type="protein sequence ID" value="SCL15313.1"/>
    <property type="molecule type" value="Genomic_DNA"/>
</dbReference>
<dbReference type="STRING" id="47866.GA0074694_1151"/>
<sequence length="75" mass="8571">MARHAKNPTYPGLLWRLWPFRSRRRRTPPLDRVGPATAYPERAGAYRAVGVARVVYPPERPLLTLAGEYRAGLWA</sequence>
<gene>
    <name evidence="1" type="ORF">GA0074694_1151</name>
</gene>
<protein>
    <submittedName>
        <fullName evidence="1">Uncharacterized protein</fullName>
    </submittedName>
</protein>
<dbReference type="AlphaFoldDB" id="A0A1C6RDZ7"/>
<reference evidence="2" key="1">
    <citation type="submission" date="2016-06" db="EMBL/GenBank/DDBJ databases">
        <authorList>
            <person name="Varghese N."/>
        </authorList>
    </citation>
    <scope>NUCLEOTIDE SEQUENCE [LARGE SCALE GENOMIC DNA]</scope>
    <source>
        <strain evidence="2">DSM 46123</strain>
    </source>
</reference>
<evidence type="ECO:0000313" key="2">
    <source>
        <dbReference type="Proteomes" id="UP000198906"/>
    </source>
</evidence>
<name>A0A1C6RDZ7_9ACTN</name>